<dbReference type="InterPro" id="IPR024368">
    <property type="entry name" value="Ecl1/2/3"/>
</dbReference>
<sequence>MSALTHVTSRHSPPQVRKSALAKTARSALATSHKLASKTSKHRRQILREGKGRADEEGEEEQEEDCNSPCDGQDCPMATSFLQYCATCEKQIFVPDAFVLYCSEQCRGIDALPPTDAPHRILAQSFPPKADEQPSGVPSPFSLSLPRYVPSLQSTPRPQKTARIPPIEHNGNIDLDPTEWKPAEKPDDDHNHEVETSQMPHPSADGRERSDALLYLSKFHRTGGYSSASKLQQASRGPPSLSRTSTTTASSLSSSGASSLCPTPYSLVSPPPVSVPTTTVTKPGSDISDQVATLALVDGLSYQKKAVTPGSTGAAGSLKRLLGGVNQERSLSDVRQSDKM</sequence>
<feature type="compositionally biased region" description="Low complexity" evidence="1">
    <location>
        <begin position="275"/>
        <end position="285"/>
    </location>
</feature>
<feature type="compositionally biased region" description="Basic residues" evidence="1">
    <location>
        <begin position="35"/>
        <end position="45"/>
    </location>
</feature>
<feature type="compositionally biased region" description="Polar residues" evidence="1">
    <location>
        <begin position="1"/>
        <end position="12"/>
    </location>
</feature>
<feature type="region of interest" description="Disordered" evidence="1">
    <location>
        <begin position="126"/>
        <end position="207"/>
    </location>
</feature>
<feature type="compositionally biased region" description="Polar residues" evidence="1">
    <location>
        <begin position="225"/>
        <end position="234"/>
    </location>
</feature>
<dbReference type="EMBL" id="JAPUFD010000008">
    <property type="protein sequence ID" value="MDI1488822.1"/>
    <property type="molecule type" value="Genomic_DNA"/>
</dbReference>
<feature type="compositionally biased region" description="Acidic residues" evidence="1">
    <location>
        <begin position="56"/>
        <end position="66"/>
    </location>
</feature>
<evidence type="ECO:0000313" key="2">
    <source>
        <dbReference type="EMBL" id="MDI1488822.1"/>
    </source>
</evidence>
<keyword evidence="3" id="KW-1185">Reference proteome</keyword>
<organism evidence="2 3">
    <name type="scientific">Ramalina farinacea</name>
    <dbReference type="NCBI Taxonomy" id="258253"/>
    <lineage>
        <taxon>Eukaryota</taxon>
        <taxon>Fungi</taxon>
        <taxon>Dikarya</taxon>
        <taxon>Ascomycota</taxon>
        <taxon>Pezizomycotina</taxon>
        <taxon>Lecanoromycetes</taxon>
        <taxon>OSLEUM clade</taxon>
        <taxon>Lecanoromycetidae</taxon>
        <taxon>Lecanorales</taxon>
        <taxon>Lecanorineae</taxon>
        <taxon>Ramalinaceae</taxon>
        <taxon>Ramalina</taxon>
    </lineage>
</organism>
<feature type="compositionally biased region" description="Basic and acidic residues" evidence="1">
    <location>
        <begin position="178"/>
        <end position="195"/>
    </location>
</feature>
<comment type="caution">
    <text evidence="2">The sequence shown here is derived from an EMBL/GenBank/DDBJ whole genome shotgun (WGS) entry which is preliminary data.</text>
</comment>
<dbReference type="AlphaFoldDB" id="A0AA43TY83"/>
<feature type="region of interest" description="Disordered" evidence="1">
    <location>
        <begin position="1"/>
        <end position="69"/>
    </location>
</feature>
<feature type="region of interest" description="Disordered" evidence="1">
    <location>
        <begin position="225"/>
        <end position="285"/>
    </location>
</feature>
<gene>
    <name evidence="2" type="ORF">OHK93_008098</name>
</gene>
<proteinExistence type="predicted"/>
<feature type="compositionally biased region" description="Basic and acidic residues" evidence="1">
    <location>
        <begin position="46"/>
        <end position="55"/>
    </location>
</feature>
<feature type="compositionally biased region" description="Low complexity" evidence="1">
    <location>
        <begin position="235"/>
        <end position="268"/>
    </location>
</feature>
<dbReference type="Pfam" id="PF12855">
    <property type="entry name" value="Ecl1"/>
    <property type="match status" value="1"/>
</dbReference>
<dbReference type="Proteomes" id="UP001161017">
    <property type="component" value="Unassembled WGS sequence"/>
</dbReference>
<reference evidence="2" key="1">
    <citation type="journal article" date="2023" name="Genome Biol. Evol.">
        <title>First Whole Genome Sequence and Flow Cytometry Genome Size Data for the Lichen-Forming Fungus Ramalina farinacea (Ascomycota).</title>
        <authorList>
            <person name="Llewellyn T."/>
            <person name="Mian S."/>
            <person name="Hill R."/>
            <person name="Leitch I.J."/>
            <person name="Gaya E."/>
        </authorList>
    </citation>
    <scope>NUCLEOTIDE SEQUENCE</scope>
    <source>
        <strain evidence="2">LIQ254RAFAR</strain>
    </source>
</reference>
<evidence type="ECO:0000256" key="1">
    <source>
        <dbReference type="SAM" id="MobiDB-lite"/>
    </source>
</evidence>
<evidence type="ECO:0000313" key="3">
    <source>
        <dbReference type="Proteomes" id="UP001161017"/>
    </source>
</evidence>
<protein>
    <submittedName>
        <fullName evidence="2">Uncharacterized protein</fullName>
    </submittedName>
</protein>
<accession>A0AA43TY83</accession>
<name>A0AA43TY83_9LECA</name>